<dbReference type="Gene3D" id="1.10.443.10">
    <property type="entry name" value="Intergrase catalytic core"/>
    <property type="match status" value="1"/>
</dbReference>
<evidence type="ECO:0000256" key="1">
    <source>
        <dbReference type="ARBA" id="ARBA00023172"/>
    </source>
</evidence>
<gene>
    <name evidence="3" type="ORF">HELGO_WM3263</name>
</gene>
<dbReference type="PANTHER" id="PTHR30349:SF64">
    <property type="entry name" value="PROPHAGE INTEGRASE INTD-RELATED"/>
    <property type="match status" value="1"/>
</dbReference>
<evidence type="ECO:0000313" key="3">
    <source>
        <dbReference type="EMBL" id="CAA6807128.1"/>
    </source>
</evidence>
<dbReference type="PROSITE" id="PS51898">
    <property type="entry name" value="TYR_RECOMBINASE"/>
    <property type="match status" value="1"/>
</dbReference>
<proteinExistence type="predicted"/>
<dbReference type="GO" id="GO:0015074">
    <property type="term" value="P:DNA integration"/>
    <property type="evidence" value="ECO:0007669"/>
    <property type="project" value="InterPro"/>
</dbReference>
<dbReference type="Pfam" id="PF18644">
    <property type="entry name" value="Phage_int_SAM_6"/>
    <property type="match status" value="1"/>
</dbReference>
<dbReference type="GO" id="GO:0003677">
    <property type="term" value="F:DNA binding"/>
    <property type="evidence" value="ECO:0007669"/>
    <property type="project" value="InterPro"/>
</dbReference>
<protein>
    <recommendedName>
        <fullName evidence="2">Tyr recombinase domain-containing protein</fullName>
    </recommendedName>
</protein>
<dbReference type="AlphaFoldDB" id="A0A6S6SVU7"/>
<organism evidence="3">
    <name type="scientific">uncultured Sulfurovum sp</name>
    <dbReference type="NCBI Taxonomy" id="269237"/>
    <lineage>
        <taxon>Bacteria</taxon>
        <taxon>Pseudomonadati</taxon>
        <taxon>Campylobacterota</taxon>
        <taxon>Epsilonproteobacteria</taxon>
        <taxon>Campylobacterales</taxon>
        <taxon>Sulfurovaceae</taxon>
        <taxon>Sulfurovum</taxon>
        <taxon>environmental samples</taxon>
    </lineage>
</organism>
<sequence>MKKQLETHRNIKDDLFYWLKEYISSKVLTSKIDDGYKGEINRSIRSQAVKDAKHIKELMLITIDFRNRGQSDLRNSTLPNKYFYDYIVGSKNLKSIKDIDTTVRDKYFSLNPKNHAKSTQNLHMVAVNSFFKYIEENNTDDFRFNLGRKRGGQKTVSPIVASGEKKSAYLNTYDLRYFLKQLELFSFKMKNTSKPKLMTKILIFGGLRGTELLKIRRGDISLVDNLGSVTKSKSKALKGKFFRIYVQGKGNKERVVYIAAKHIKEDYDNYLKDSEECINNLFFCTEGNKKYSINALYQQCNRLLSKLGMTEQGQKGSQILRHSYAAYLALKNVDLADISTLLGHASQDVTELYIHISKEDLRDVDDIWKDI</sequence>
<dbReference type="PANTHER" id="PTHR30349">
    <property type="entry name" value="PHAGE INTEGRASE-RELATED"/>
    <property type="match status" value="1"/>
</dbReference>
<accession>A0A6S6SVU7</accession>
<dbReference type="EMBL" id="CACVAS010000047">
    <property type="protein sequence ID" value="CAA6807128.1"/>
    <property type="molecule type" value="Genomic_DNA"/>
</dbReference>
<feature type="domain" description="Tyr recombinase" evidence="2">
    <location>
        <begin position="165"/>
        <end position="366"/>
    </location>
</feature>
<evidence type="ECO:0000259" key="2">
    <source>
        <dbReference type="PROSITE" id="PS51898"/>
    </source>
</evidence>
<reference evidence="3" key="1">
    <citation type="submission" date="2020-01" db="EMBL/GenBank/DDBJ databases">
        <authorList>
            <person name="Meier V. D."/>
            <person name="Meier V D."/>
        </authorList>
    </citation>
    <scope>NUCLEOTIDE SEQUENCE</scope>
    <source>
        <strain evidence="3">HLG_WM_MAG_01</strain>
    </source>
</reference>
<name>A0A6S6SVU7_9BACT</name>
<dbReference type="InterPro" id="IPR011010">
    <property type="entry name" value="DNA_brk_join_enz"/>
</dbReference>
<dbReference type="InterPro" id="IPR002104">
    <property type="entry name" value="Integrase_catalytic"/>
</dbReference>
<dbReference type="CDD" id="cd00397">
    <property type="entry name" value="DNA_BRE_C"/>
    <property type="match status" value="1"/>
</dbReference>
<dbReference type="Pfam" id="PF00589">
    <property type="entry name" value="Phage_integrase"/>
    <property type="match status" value="1"/>
</dbReference>
<keyword evidence="1" id="KW-0233">DNA recombination</keyword>
<dbReference type="GO" id="GO:0006310">
    <property type="term" value="P:DNA recombination"/>
    <property type="evidence" value="ECO:0007669"/>
    <property type="project" value="UniProtKB-KW"/>
</dbReference>
<dbReference type="InterPro" id="IPR050090">
    <property type="entry name" value="Tyrosine_recombinase_XerCD"/>
</dbReference>
<dbReference type="InterPro" id="IPR013762">
    <property type="entry name" value="Integrase-like_cat_sf"/>
</dbReference>
<dbReference type="InterPro" id="IPR041308">
    <property type="entry name" value="Xer_N"/>
</dbReference>
<dbReference type="SUPFAM" id="SSF56349">
    <property type="entry name" value="DNA breaking-rejoining enzymes"/>
    <property type="match status" value="1"/>
</dbReference>